<comment type="caution">
    <text evidence="2">The sequence shown here is derived from an EMBL/GenBank/DDBJ whole genome shotgun (WGS) entry which is preliminary data.</text>
</comment>
<keyword evidence="1" id="KW-0472">Membrane</keyword>
<evidence type="ECO:0000313" key="3">
    <source>
        <dbReference type="Proteomes" id="UP001151760"/>
    </source>
</evidence>
<keyword evidence="1" id="KW-1133">Transmembrane helix</keyword>
<keyword evidence="1" id="KW-0812">Transmembrane</keyword>
<proteinExistence type="predicted"/>
<evidence type="ECO:0000313" key="2">
    <source>
        <dbReference type="EMBL" id="GJS53496.1"/>
    </source>
</evidence>
<protein>
    <recommendedName>
        <fullName evidence="4">GPI-GlcNAc transferase complex PIG-H component conserved domain-containing protein</fullName>
    </recommendedName>
</protein>
<evidence type="ECO:0000256" key="1">
    <source>
        <dbReference type="SAM" id="Phobius"/>
    </source>
</evidence>
<name>A0ABQ4WKV2_9ASTR</name>
<feature type="transmembrane region" description="Helical" evidence="1">
    <location>
        <begin position="37"/>
        <end position="56"/>
    </location>
</feature>
<keyword evidence="3" id="KW-1185">Reference proteome</keyword>
<sequence>METVLWLENNTQALRPCNSGALHHHLKMELSIPSMRVALAALVASGLICTLGLSYLRITPNALFKDFVVISNRLCEEPRRAFMCSIPLWLENALYGLHQAPRAWMPLPQWHPRAILPAAILSDRITLKPVAVSSVPLYDVLYLHSLVLAPCEGLDIPQMLQIFSQRLLMLADEIVHKELGDRMERAATTPSSLEAE</sequence>
<dbReference type="Proteomes" id="UP001151760">
    <property type="component" value="Unassembled WGS sequence"/>
</dbReference>
<evidence type="ECO:0008006" key="4">
    <source>
        <dbReference type="Google" id="ProtNLM"/>
    </source>
</evidence>
<gene>
    <name evidence="2" type="ORF">Tco_0626858</name>
</gene>
<accession>A0ABQ4WKV2</accession>
<dbReference type="EMBL" id="BQNB010008730">
    <property type="protein sequence ID" value="GJS53496.1"/>
    <property type="molecule type" value="Genomic_DNA"/>
</dbReference>
<reference evidence="2" key="1">
    <citation type="journal article" date="2022" name="Int. J. Mol. Sci.">
        <title>Draft Genome of Tanacetum Coccineum: Genomic Comparison of Closely Related Tanacetum-Family Plants.</title>
        <authorList>
            <person name="Yamashiro T."/>
            <person name="Shiraishi A."/>
            <person name="Nakayama K."/>
            <person name="Satake H."/>
        </authorList>
    </citation>
    <scope>NUCLEOTIDE SEQUENCE</scope>
</reference>
<organism evidence="2 3">
    <name type="scientific">Tanacetum coccineum</name>
    <dbReference type="NCBI Taxonomy" id="301880"/>
    <lineage>
        <taxon>Eukaryota</taxon>
        <taxon>Viridiplantae</taxon>
        <taxon>Streptophyta</taxon>
        <taxon>Embryophyta</taxon>
        <taxon>Tracheophyta</taxon>
        <taxon>Spermatophyta</taxon>
        <taxon>Magnoliopsida</taxon>
        <taxon>eudicotyledons</taxon>
        <taxon>Gunneridae</taxon>
        <taxon>Pentapetalae</taxon>
        <taxon>asterids</taxon>
        <taxon>campanulids</taxon>
        <taxon>Asterales</taxon>
        <taxon>Asteraceae</taxon>
        <taxon>Asteroideae</taxon>
        <taxon>Anthemideae</taxon>
        <taxon>Anthemidinae</taxon>
        <taxon>Tanacetum</taxon>
    </lineage>
</organism>
<reference evidence="2" key="2">
    <citation type="submission" date="2022-01" db="EMBL/GenBank/DDBJ databases">
        <authorList>
            <person name="Yamashiro T."/>
            <person name="Shiraishi A."/>
            <person name="Satake H."/>
            <person name="Nakayama K."/>
        </authorList>
    </citation>
    <scope>NUCLEOTIDE SEQUENCE</scope>
</reference>